<dbReference type="Proteomes" id="UP000003494">
    <property type="component" value="Unassembled WGS sequence"/>
</dbReference>
<dbReference type="HOGENOM" id="CLU_3276644_0_0_9"/>
<dbReference type="EMBL" id="ACIP02000003">
    <property type="protein sequence ID" value="EEP28006.1"/>
    <property type="molecule type" value="Genomic_DNA"/>
</dbReference>
<keyword evidence="2" id="KW-1185">Reference proteome</keyword>
<sequence>MVPSGIKISKGQKNTRIGVFFILFNMIETQNWQKDKDKEEV</sequence>
<evidence type="ECO:0000313" key="1">
    <source>
        <dbReference type="EMBL" id="EEP28006.1"/>
    </source>
</evidence>
<comment type="caution">
    <text evidence="1">The sequence shown here is derived from an EMBL/GenBank/DDBJ whole genome shotgun (WGS) entry which is preliminary data.</text>
</comment>
<proteinExistence type="predicted"/>
<dbReference type="AlphaFoldDB" id="C4GC64"/>
<reference evidence="1" key="1">
    <citation type="submission" date="2009-04" db="EMBL/GenBank/DDBJ databases">
        <authorList>
            <person name="Weinstock G."/>
            <person name="Sodergren E."/>
            <person name="Clifton S."/>
            <person name="Fulton L."/>
            <person name="Fulton B."/>
            <person name="Courtney L."/>
            <person name="Fronick C."/>
            <person name="Harrison M."/>
            <person name="Strong C."/>
            <person name="Farmer C."/>
            <person name="Delahaunty K."/>
            <person name="Markovic C."/>
            <person name="Hall O."/>
            <person name="Minx P."/>
            <person name="Tomlinson C."/>
            <person name="Mitreva M."/>
            <person name="Nelson J."/>
            <person name="Hou S."/>
            <person name="Wollam A."/>
            <person name="Pepin K.H."/>
            <person name="Johnson M."/>
            <person name="Bhonagiri V."/>
            <person name="Nash W.E."/>
            <person name="Warren W."/>
            <person name="Chinwalla A."/>
            <person name="Mardis E.R."/>
            <person name="Wilson R.K."/>
        </authorList>
    </citation>
    <scope>NUCLEOTIDE SEQUENCE [LARGE SCALE GENOMIC DNA]</scope>
    <source>
        <strain evidence="1">DSM 14600</strain>
    </source>
</reference>
<evidence type="ECO:0000313" key="2">
    <source>
        <dbReference type="Proteomes" id="UP000003494"/>
    </source>
</evidence>
<protein>
    <submittedName>
        <fullName evidence="1">Uncharacterized protein</fullName>
    </submittedName>
</protein>
<dbReference type="STRING" id="626523.GCWU000342_01551"/>
<gene>
    <name evidence="1" type="ORF">GCWU000342_01551</name>
</gene>
<name>C4GC64_9FIRM</name>
<organism evidence="1 2">
    <name type="scientific">Shuttleworthella satelles DSM 14600</name>
    <dbReference type="NCBI Taxonomy" id="626523"/>
    <lineage>
        <taxon>Bacteria</taxon>
        <taxon>Bacillati</taxon>
        <taxon>Bacillota</taxon>
        <taxon>Clostridia</taxon>
        <taxon>Lachnospirales</taxon>
        <taxon>Lachnospiraceae</taxon>
        <taxon>Shuttleworthella</taxon>
    </lineage>
</organism>
<accession>C4GC64</accession>